<dbReference type="PANTHER" id="PTHR42722:SF1">
    <property type="entry name" value="VALINE DEHYDROGENASE"/>
    <property type="match status" value="1"/>
</dbReference>
<feature type="domain" description="Glutamate/phenylalanine/leucine/valine/L-tryptophan dehydrogenase C-terminal" evidence="1">
    <location>
        <begin position="17"/>
        <end position="165"/>
    </location>
</feature>
<evidence type="ECO:0000313" key="2">
    <source>
        <dbReference type="EMBL" id="PYF03927.1"/>
    </source>
</evidence>
<protein>
    <submittedName>
        <fullName evidence="2">Glutamate/leucine/phenylalanine/valine dehydrogenase</fullName>
    </submittedName>
</protein>
<dbReference type="Pfam" id="PF00208">
    <property type="entry name" value="ELFV_dehydrog"/>
    <property type="match status" value="1"/>
</dbReference>
<dbReference type="AlphaFoldDB" id="A0A318TJA2"/>
<dbReference type="SMART" id="SM00839">
    <property type="entry name" value="ELFV_dehydrog"/>
    <property type="match status" value="1"/>
</dbReference>
<feature type="non-terminal residue" evidence="2">
    <location>
        <position position="1"/>
    </location>
</feature>
<dbReference type="GO" id="GO:0006520">
    <property type="term" value="P:amino acid metabolic process"/>
    <property type="evidence" value="ECO:0007669"/>
    <property type="project" value="InterPro"/>
</dbReference>
<name>A0A318TJA2_9BACL</name>
<proteinExistence type="predicted"/>
<sequence length="178" mass="19937">TFSFHCHSSRPPCFYFTIPRKLDTTSILTEGAIAVAPDEIYQQEVDIFAPCALGAIINDETIPQLKAKVIAGSANNQLKDSKHGDIIHEMGIVYAPDYVINAGGVINVADELYGYNRERAMKRVETIYDSIAKIFEISKRDNIPTYLAANRLAEERIERMAKSRSQFLQNGKNILNGR</sequence>
<dbReference type="EMBL" id="QJTJ01000027">
    <property type="protein sequence ID" value="PYF03927.1"/>
    <property type="molecule type" value="Genomic_DNA"/>
</dbReference>
<gene>
    <name evidence="2" type="ORF">BJ095_1271</name>
</gene>
<dbReference type="Gene3D" id="3.40.50.720">
    <property type="entry name" value="NAD(P)-binding Rossmann-like Domain"/>
    <property type="match status" value="1"/>
</dbReference>
<dbReference type="InterPro" id="IPR036291">
    <property type="entry name" value="NAD(P)-bd_dom_sf"/>
</dbReference>
<accession>A0A318TJA2</accession>
<dbReference type="Proteomes" id="UP000247416">
    <property type="component" value="Unassembled WGS sequence"/>
</dbReference>
<dbReference type="RefSeq" id="WP_235867682.1">
    <property type="nucleotide sequence ID" value="NZ_QJTJ01000027.1"/>
</dbReference>
<reference evidence="2 3" key="1">
    <citation type="submission" date="2018-06" db="EMBL/GenBank/DDBJ databases">
        <title>Genomic Encyclopedia of Archaeal and Bacterial Type Strains, Phase II (KMG-II): from individual species to whole genera.</title>
        <authorList>
            <person name="Goeker M."/>
        </authorList>
    </citation>
    <scope>NUCLEOTIDE SEQUENCE [LARGE SCALE GENOMIC DNA]</scope>
    <source>
        <strain evidence="2 3">KACC 16626</strain>
    </source>
</reference>
<dbReference type="GO" id="GO:0016639">
    <property type="term" value="F:oxidoreductase activity, acting on the CH-NH2 group of donors, NAD or NADP as acceptor"/>
    <property type="evidence" value="ECO:0007669"/>
    <property type="project" value="InterPro"/>
</dbReference>
<comment type="caution">
    <text evidence="2">The sequence shown here is derived from an EMBL/GenBank/DDBJ whole genome shotgun (WGS) entry which is preliminary data.</text>
</comment>
<dbReference type="SUPFAM" id="SSF51735">
    <property type="entry name" value="NAD(P)-binding Rossmann-fold domains"/>
    <property type="match status" value="1"/>
</dbReference>
<evidence type="ECO:0000313" key="3">
    <source>
        <dbReference type="Proteomes" id="UP000247416"/>
    </source>
</evidence>
<dbReference type="PANTHER" id="PTHR42722">
    <property type="entry name" value="LEUCINE DEHYDROGENASE"/>
    <property type="match status" value="1"/>
</dbReference>
<dbReference type="CDD" id="cd01075">
    <property type="entry name" value="NAD_bind_Leu_Phe_Val_DH"/>
    <property type="match status" value="1"/>
</dbReference>
<dbReference type="InterPro" id="IPR006096">
    <property type="entry name" value="Glu/Leu/Phe/Val/Trp_DH_C"/>
</dbReference>
<organism evidence="2 3">
    <name type="scientific">Ureibacillus chungkukjangi</name>
    <dbReference type="NCBI Taxonomy" id="1202712"/>
    <lineage>
        <taxon>Bacteria</taxon>
        <taxon>Bacillati</taxon>
        <taxon>Bacillota</taxon>
        <taxon>Bacilli</taxon>
        <taxon>Bacillales</taxon>
        <taxon>Caryophanaceae</taxon>
        <taxon>Ureibacillus</taxon>
    </lineage>
</organism>
<dbReference type="Gene3D" id="3.40.50.10860">
    <property type="entry name" value="Leucine Dehydrogenase, chain A, domain 1"/>
    <property type="match status" value="1"/>
</dbReference>
<dbReference type="InterPro" id="IPR016211">
    <property type="entry name" value="Glu/Phe/Leu/Val/Trp_DH_bac/arc"/>
</dbReference>
<evidence type="ECO:0000259" key="1">
    <source>
        <dbReference type="SMART" id="SM00839"/>
    </source>
</evidence>
<keyword evidence="3" id="KW-1185">Reference proteome</keyword>